<dbReference type="GO" id="GO:0003887">
    <property type="term" value="F:DNA-directed DNA polymerase activity"/>
    <property type="evidence" value="ECO:0007669"/>
    <property type="project" value="UniProtKB-UniRule"/>
</dbReference>
<dbReference type="InterPro" id="IPR017961">
    <property type="entry name" value="DNA_pol_Y-fam_little_finger"/>
</dbReference>
<gene>
    <name evidence="15" type="primary">dinB</name>
    <name evidence="17" type="ORF">PHACT_07715</name>
</gene>
<dbReference type="GO" id="GO:0042276">
    <property type="term" value="P:error-prone translesion synthesis"/>
    <property type="evidence" value="ECO:0007669"/>
    <property type="project" value="TreeGrafter"/>
</dbReference>
<dbReference type="SUPFAM" id="SSF100879">
    <property type="entry name" value="Lesion bypass DNA polymerase (Y-family), little finger domain"/>
    <property type="match status" value="1"/>
</dbReference>
<keyword evidence="4 15" id="KW-0963">Cytoplasm</keyword>
<dbReference type="PROSITE" id="PS50173">
    <property type="entry name" value="UMUC"/>
    <property type="match status" value="1"/>
</dbReference>
<organism evidence="17 18">
    <name type="scientific">Pseudohongiella acticola</name>
    <dbReference type="NCBI Taxonomy" id="1524254"/>
    <lineage>
        <taxon>Bacteria</taxon>
        <taxon>Pseudomonadati</taxon>
        <taxon>Pseudomonadota</taxon>
        <taxon>Gammaproteobacteria</taxon>
        <taxon>Pseudomonadales</taxon>
        <taxon>Pseudohongiellaceae</taxon>
        <taxon>Pseudohongiella</taxon>
    </lineage>
</organism>
<dbReference type="Pfam" id="PF00817">
    <property type="entry name" value="IMS"/>
    <property type="match status" value="1"/>
</dbReference>
<dbReference type="GO" id="GO:0006261">
    <property type="term" value="P:DNA-templated DNA replication"/>
    <property type="evidence" value="ECO:0007669"/>
    <property type="project" value="UniProtKB-UniRule"/>
</dbReference>
<dbReference type="HAMAP" id="MF_01113">
    <property type="entry name" value="DNApol_IV"/>
    <property type="match status" value="1"/>
</dbReference>
<comment type="subunit">
    <text evidence="15">Monomer.</text>
</comment>
<dbReference type="GO" id="GO:0003684">
    <property type="term" value="F:damaged DNA binding"/>
    <property type="evidence" value="ECO:0007669"/>
    <property type="project" value="InterPro"/>
</dbReference>
<dbReference type="Pfam" id="PF21999">
    <property type="entry name" value="IMS_HHH_1"/>
    <property type="match status" value="1"/>
</dbReference>
<feature type="binding site" evidence="15">
    <location>
        <position position="19"/>
    </location>
    <ligand>
        <name>Mg(2+)</name>
        <dbReference type="ChEBI" id="CHEBI:18420"/>
    </ligand>
</feature>
<dbReference type="GO" id="GO:0009432">
    <property type="term" value="P:SOS response"/>
    <property type="evidence" value="ECO:0007669"/>
    <property type="project" value="TreeGrafter"/>
</dbReference>
<evidence type="ECO:0000256" key="9">
    <source>
        <dbReference type="ARBA" id="ARBA00022763"/>
    </source>
</evidence>
<keyword evidence="13 15" id="KW-0234">DNA repair</keyword>
<keyword evidence="10 15" id="KW-0460">Magnesium</keyword>
<feature type="site" description="Substrate discrimination" evidence="15">
    <location>
        <position position="24"/>
    </location>
</feature>
<dbReference type="RefSeq" id="WP_070116649.1">
    <property type="nucleotide sequence ID" value="NZ_MASR01000001.1"/>
</dbReference>
<evidence type="ECO:0000256" key="2">
    <source>
        <dbReference type="ARBA" id="ARBA00010945"/>
    </source>
</evidence>
<dbReference type="Proteomes" id="UP000175669">
    <property type="component" value="Unassembled WGS sequence"/>
</dbReference>
<evidence type="ECO:0000313" key="17">
    <source>
        <dbReference type="EMBL" id="OFE13038.1"/>
    </source>
</evidence>
<comment type="catalytic activity">
    <reaction evidence="14 15">
        <text>DNA(n) + a 2'-deoxyribonucleoside 5'-triphosphate = DNA(n+1) + diphosphate</text>
        <dbReference type="Rhea" id="RHEA:22508"/>
        <dbReference type="Rhea" id="RHEA-COMP:17339"/>
        <dbReference type="Rhea" id="RHEA-COMP:17340"/>
        <dbReference type="ChEBI" id="CHEBI:33019"/>
        <dbReference type="ChEBI" id="CHEBI:61560"/>
        <dbReference type="ChEBI" id="CHEBI:173112"/>
        <dbReference type="EC" id="2.7.7.7"/>
    </reaction>
</comment>
<dbReference type="FunFam" id="3.40.1170.60:FF:000001">
    <property type="entry name" value="DNA polymerase IV"/>
    <property type="match status" value="1"/>
</dbReference>
<dbReference type="EMBL" id="MASR01000001">
    <property type="protein sequence ID" value="OFE13038.1"/>
    <property type="molecule type" value="Genomic_DNA"/>
</dbReference>
<comment type="cofactor">
    <cofactor evidence="15">
        <name>Mg(2+)</name>
        <dbReference type="ChEBI" id="CHEBI:18420"/>
    </cofactor>
    <text evidence="15">Binds 2 magnesium ions per subunit.</text>
</comment>
<evidence type="ECO:0000256" key="5">
    <source>
        <dbReference type="ARBA" id="ARBA00022679"/>
    </source>
</evidence>
<dbReference type="AlphaFoldDB" id="A0A1E8CKU4"/>
<evidence type="ECO:0000256" key="7">
    <source>
        <dbReference type="ARBA" id="ARBA00022705"/>
    </source>
</evidence>
<reference evidence="18" key="1">
    <citation type="submission" date="2016-07" db="EMBL/GenBank/DDBJ databases">
        <authorList>
            <person name="Florea S."/>
            <person name="Webb J.S."/>
            <person name="Jaromczyk J."/>
            <person name="Schardl C.L."/>
        </authorList>
    </citation>
    <scope>NUCLEOTIDE SEQUENCE [LARGE SCALE GENOMIC DNA]</scope>
    <source>
        <strain evidence="18">KCTC 42131</strain>
    </source>
</reference>
<keyword evidence="18" id="KW-1185">Reference proteome</keyword>
<keyword evidence="12 15" id="KW-0238">DNA-binding</keyword>
<feature type="domain" description="UmuC" evidence="16">
    <location>
        <begin position="15"/>
        <end position="196"/>
    </location>
</feature>
<sequence length="364" mass="40587">MTTADKQAPPRQRKIIHCDCDCFYAAIEMRDDPSLRGKPLAVGGASERRGVVATCNYEARRFGIHSAMPTASALRRCPDLIVVPPRMDVYRGVSRQVQQIFTDYTDLIEPLSLDEAYLDVSDASAFQGSATLIAQDIRQRARETLGITLSAGIAPNKFLAKIASDWEKPDGQFVIRPEQIDGFVLQLPVKKLFGVGKVTAARLHAIGVQTCADLRGFSEEALTAQFGSFGARLFQLSRGIDEREVKVERQRKSLSVENTFAQDLADLPACIERLQELHAQMLKRWQPLQSRYQVGGTFVKLKFDNFVSTTAEQSAESCELELFPGLMVQAWARHQRPVRLIGVGVRLEPRDERASDQLALPLEL</sequence>
<evidence type="ECO:0000256" key="1">
    <source>
        <dbReference type="ARBA" id="ARBA00004496"/>
    </source>
</evidence>
<dbReference type="InterPro" id="IPR043502">
    <property type="entry name" value="DNA/RNA_pol_sf"/>
</dbReference>
<feature type="active site" evidence="15">
    <location>
        <position position="115"/>
    </location>
</feature>
<keyword evidence="9 15" id="KW-0227">DNA damage</keyword>
<evidence type="ECO:0000259" key="16">
    <source>
        <dbReference type="PROSITE" id="PS50173"/>
    </source>
</evidence>
<dbReference type="InterPro" id="IPR050116">
    <property type="entry name" value="DNA_polymerase-Y"/>
</dbReference>
<dbReference type="Gene3D" id="3.40.1170.60">
    <property type="match status" value="1"/>
</dbReference>
<dbReference type="InterPro" id="IPR001126">
    <property type="entry name" value="UmuC"/>
</dbReference>
<comment type="caution">
    <text evidence="17">The sequence shown here is derived from an EMBL/GenBank/DDBJ whole genome shotgun (WGS) entry which is preliminary data.</text>
</comment>
<dbReference type="STRING" id="1524254.PHACT_07715"/>
<dbReference type="CDD" id="cd03586">
    <property type="entry name" value="PolY_Pol_IV_kappa"/>
    <property type="match status" value="1"/>
</dbReference>
<dbReference type="InterPro" id="IPR053848">
    <property type="entry name" value="IMS_HHH_1"/>
</dbReference>
<evidence type="ECO:0000256" key="3">
    <source>
        <dbReference type="ARBA" id="ARBA00022457"/>
    </source>
</evidence>
<dbReference type="Pfam" id="PF11799">
    <property type="entry name" value="IMS_C"/>
    <property type="match status" value="1"/>
</dbReference>
<keyword evidence="8 15" id="KW-0479">Metal-binding</keyword>
<dbReference type="GO" id="GO:0000287">
    <property type="term" value="F:magnesium ion binding"/>
    <property type="evidence" value="ECO:0007669"/>
    <property type="project" value="UniProtKB-UniRule"/>
</dbReference>
<keyword evidence="11 15" id="KW-0239">DNA-directed DNA polymerase</keyword>
<keyword evidence="7 15" id="KW-0235">DNA replication</keyword>
<evidence type="ECO:0000313" key="18">
    <source>
        <dbReference type="Proteomes" id="UP000175669"/>
    </source>
</evidence>
<dbReference type="PANTHER" id="PTHR11076:SF33">
    <property type="entry name" value="DNA POLYMERASE KAPPA"/>
    <property type="match status" value="1"/>
</dbReference>
<dbReference type="InterPro" id="IPR036775">
    <property type="entry name" value="DNA_pol_Y-fam_lit_finger_sf"/>
</dbReference>
<name>A0A1E8CKU4_9GAMM</name>
<evidence type="ECO:0000256" key="11">
    <source>
        <dbReference type="ARBA" id="ARBA00022932"/>
    </source>
</evidence>
<evidence type="ECO:0000256" key="6">
    <source>
        <dbReference type="ARBA" id="ARBA00022695"/>
    </source>
</evidence>
<dbReference type="PANTHER" id="PTHR11076">
    <property type="entry name" value="DNA REPAIR POLYMERASE UMUC / TRANSFERASE FAMILY MEMBER"/>
    <property type="match status" value="1"/>
</dbReference>
<evidence type="ECO:0000256" key="15">
    <source>
        <dbReference type="HAMAP-Rule" id="MF_01113"/>
    </source>
</evidence>
<dbReference type="NCBIfam" id="NF002677">
    <property type="entry name" value="PRK02406.1"/>
    <property type="match status" value="1"/>
</dbReference>
<evidence type="ECO:0000256" key="4">
    <source>
        <dbReference type="ARBA" id="ARBA00022490"/>
    </source>
</evidence>
<comment type="subcellular location">
    <subcellularLocation>
        <location evidence="1 15">Cytoplasm</location>
    </subcellularLocation>
</comment>
<dbReference type="SUPFAM" id="SSF56672">
    <property type="entry name" value="DNA/RNA polymerases"/>
    <property type="match status" value="1"/>
</dbReference>
<accession>A0A1E8CKU4</accession>
<evidence type="ECO:0000256" key="13">
    <source>
        <dbReference type="ARBA" id="ARBA00023204"/>
    </source>
</evidence>
<dbReference type="GO" id="GO:0005829">
    <property type="term" value="C:cytosol"/>
    <property type="evidence" value="ECO:0007669"/>
    <property type="project" value="TreeGrafter"/>
</dbReference>
<dbReference type="InterPro" id="IPR043128">
    <property type="entry name" value="Rev_trsase/Diguanyl_cyclase"/>
</dbReference>
<evidence type="ECO:0000256" key="14">
    <source>
        <dbReference type="ARBA" id="ARBA00049244"/>
    </source>
</evidence>
<dbReference type="Gene3D" id="3.30.70.270">
    <property type="match status" value="1"/>
</dbReference>
<dbReference type="Gene3D" id="1.10.150.20">
    <property type="entry name" value="5' to 3' exonuclease, C-terminal subdomain"/>
    <property type="match status" value="1"/>
</dbReference>
<keyword evidence="3 15" id="KW-0515">Mutator protein</keyword>
<dbReference type="EC" id="2.7.7.7" evidence="15"/>
<evidence type="ECO:0000256" key="8">
    <source>
        <dbReference type="ARBA" id="ARBA00022723"/>
    </source>
</evidence>
<feature type="binding site" evidence="15">
    <location>
        <position position="114"/>
    </location>
    <ligand>
        <name>Mg(2+)</name>
        <dbReference type="ChEBI" id="CHEBI:18420"/>
    </ligand>
</feature>
<comment type="similarity">
    <text evidence="2 15">Belongs to the DNA polymerase type-Y family.</text>
</comment>
<dbReference type="OrthoDB" id="9808813at2"/>
<dbReference type="Gene3D" id="3.30.1490.100">
    <property type="entry name" value="DNA polymerase, Y-family, little finger domain"/>
    <property type="match status" value="1"/>
</dbReference>
<evidence type="ECO:0000256" key="10">
    <source>
        <dbReference type="ARBA" id="ARBA00022842"/>
    </source>
</evidence>
<protein>
    <recommendedName>
        <fullName evidence="15">DNA polymerase IV</fullName>
        <shortName evidence="15">Pol IV</shortName>
        <ecNumber evidence="15">2.7.7.7</ecNumber>
    </recommendedName>
</protein>
<keyword evidence="6 15" id="KW-0548">Nucleotidyltransferase</keyword>
<dbReference type="FunFam" id="1.10.150.20:FF:000019">
    <property type="entry name" value="DNA polymerase IV"/>
    <property type="match status" value="1"/>
</dbReference>
<dbReference type="InterPro" id="IPR022880">
    <property type="entry name" value="DNApol_IV"/>
</dbReference>
<proteinExistence type="inferred from homology"/>
<keyword evidence="5 15" id="KW-0808">Transferase</keyword>
<comment type="function">
    <text evidence="15">Poorly processive, error-prone DNA polymerase involved in untargeted mutagenesis. Copies undamaged DNA at stalled replication forks, which arise in vivo from mismatched or misaligned primer ends. These misaligned primers can be extended by PolIV. Exhibits no 3'-5' exonuclease (proofreading) activity. May be involved in translesional synthesis, in conjunction with the beta clamp from PolIII.</text>
</comment>
<dbReference type="GO" id="GO:0006281">
    <property type="term" value="P:DNA repair"/>
    <property type="evidence" value="ECO:0007669"/>
    <property type="project" value="UniProtKB-UniRule"/>
</dbReference>
<evidence type="ECO:0000256" key="12">
    <source>
        <dbReference type="ARBA" id="ARBA00023125"/>
    </source>
</evidence>